<name>A0ABX0M624_9BURK</name>
<proteinExistence type="predicted"/>
<gene>
    <name evidence="1" type="ORF">F1609_20995</name>
</gene>
<evidence type="ECO:0000313" key="1">
    <source>
        <dbReference type="EMBL" id="NHZ42628.1"/>
    </source>
</evidence>
<keyword evidence="2" id="KW-1185">Reference proteome</keyword>
<evidence type="ECO:0008006" key="3">
    <source>
        <dbReference type="Google" id="ProtNLM"/>
    </source>
</evidence>
<reference evidence="1 2" key="1">
    <citation type="submission" date="2019-09" db="EMBL/GenBank/DDBJ databases">
        <title>Taxonomy of Antarctic Massilia spp.: description of Massilia rubra sp. nov., Massilia aquatica sp. nov., Massilia mucilaginosa sp. nov., Massilia frigida sp. nov. isolated from streams, lakes and regoliths.</title>
        <authorList>
            <person name="Holochova P."/>
            <person name="Sedlacek I."/>
            <person name="Kralova S."/>
            <person name="Maslanova I."/>
            <person name="Busse H.-J."/>
            <person name="Stankova E."/>
            <person name="Vrbovska V."/>
            <person name="Kovarovic V."/>
            <person name="Bartak M."/>
            <person name="Svec P."/>
            <person name="Pantucek R."/>
        </authorList>
    </citation>
    <scope>NUCLEOTIDE SEQUENCE [LARGE SCALE GENOMIC DNA]</scope>
    <source>
        <strain evidence="1 2">CCM 8693</strain>
    </source>
</reference>
<dbReference type="EMBL" id="VVIW01000014">
    <property type="protein sequence ID" value="NHZ42628.1"/>
    <property type="molecule type" value="Genomic_DNA"/>
</dbReference>
<dbReference type="Proteomes" id="UP000819052">
    <property type="component" value="Unassembled WGS sequence"/>
</dbReference>
<protein>
    <recommendedName>
        <fullName evidence="3">SMI1/KNR4 family protein</fullName>
    </recommendedName>
</protein>
<sequence>MLTRDQIEELNERLVRIPDEPLKELYQQCGAFKHASHCQTWNTVQLYPVSTLLTWLHAVAGTKPAVGLLGYIHDVWGGRTELDVIDAESAKIINENYIVFGERCISDDVYEYWYFDRNGLFGSLYFDQDQGAYNVWKLETLVNIIPPDSMGLSPEARRACTLAEIATVSSDENSFPNKELDALITQQFDDCAQRLAEG</sequence>
<organism evidence="1 2">
    <name type="scientific">Massilia aquatica</name>
    <dbReference type="NCBI Taxonomy" id="2609000"/>
    <lineage>
        <taxon>Bacteria</taxon>
        <taxon>Pseudomonadati</taxon>
        <taxon>Pseudomonadota</taxon>
        <taxon>Betaproteobacteria</taxon>
        <taxon>Burkholderiales</taxon>
        <taxon>Oxalobacteraceae</taxon>
        <taxon>Telluria group</taxon>
        <taxon>Massilia</taxon>
    </lineage>
</organism>
<dbReference type="RefSeq" id="WP_167078626.1">
    <property type="nucleotide sequence ID" value="NZ_VVIW01000014.1"/>
</dbReference>
<evidence type="ECO:0000313" key="2">
    <source>
        <dbReference type="Proteomes" id="UP000819052"/>
    </source>
</evidence>
<accession>A0ABX0M624</accession>
<comment type="caution">
    <text evidence="1">The sequence shown here is derived from an EMBL/GenBank/DDBJ whole genome shotgun (WGS) entry which is preliminary data.</text>
</comment>